<name>A0A101T523_9ACTN</name>
<dbReference type="Proteomes" id="UP000053024">
    <property type="component" value="Unassembled WGS sequence"/>
</dbReference>
<evidence type="ECO:0000313" key="2">
    <source>
        <dbReference type="Proteomes" id="UP000053024"/>
    </source>
</evidence>
<organism evidence="1 2">
    <name type="scientific">Streptomyces bungoensis</name>
    <dbReference type="NCBI Taxonomy" id="285568"/>
    <lineage>
        <taxon>Bacteria</taxon>
        <taxon>Bacillati</taxon>
        <taxon>Actinomycetota</taxon>
        <taxon>Actinomycetes</taxon>
        <taxon>Kitasatosporales</taxon>
        <taxon>Streptomycetaceae</taxon>
        <taxon>Streptomyces</taxon>
    </lineage>
</organism>
<gene>
    <name evidence="1" type="ORF">AQJ66_12165</name>
</gene>
<sequence>MIVALWWWLKALGVLHPLFTASAIVATANHGVLDAAGGAAVVGAGFALTRLLSGPRVVAVTEREGGRRTAPAVR</sequence>
<dbReference type="AlphaFoldDB" id="A0A101T523"/>
<evidence type="ECO:0000313" key="1">
    <source>
        <dbReference type="EMBL" id="KUN85987.1"/>
    </source>
</evidence>
<protein>
    <submittedName>
        <fullName evidence="1">Uncharacterized protein</fullName>
    </submittedName>
</protein>
<comment type="caution">
    <text evidence="1">The sequence shown here is derived from an EMBL/GenBank/DDBJ whole genome shotgun (WGS) entry which is preliminary data.</text>
</comment>
<dbReference type="EMBL" id="LMWX01000017">
    <property type="protein sequence ID" value="KUN85987.1"/>
    <property type="molecule type" value="Genomic_DNA"/>
</dbReference>
<accession>A0A101T523</accession>
<keyword evidence="2" id="KW-1185">Reference proteome</keyword>
<reference evidence="1 2" key="1">
    <citation type="submission" date="2015-10" db="EMBL/GenBank/DDBJ databases">
        <title>Draft genome sequence of Streptomyces bungoensis DSM 41781, type strain for the species Streptomyces bungoensis.</title>
        <authorList>
            <person name="Ruckert C."/>
            <person name="Winkler A."/>
            <person name="Kalinowski J."/>
            <person name="Kampfer P."/>
            <person name="Glaeser S."/>
        </authorList>
    </citation>
    <scope>NUCLEOTIDE SEQUENCE [LARGE SCALE GENOMIC DNA]</scope>
    <source>
        <strain evidence="1 2">DSM 41781</strain>
    </source>
</reference>
<dbReference type="RefSeq" id="WP_061920061.1">
    <property type="nucleotide sequence ID" value="NZ_KQ948854.1"/>
</dbReference>
<proteinExistence type="predicted"/>